<keyword evidence="5 6" id="KW-0472">Membrane</keyword>
<protein>
    <submittedName>
        <fullName evidence="8">Mechanosensitive ion channel</fullName>
    </submittedName>
</protein>
<keyword evidence="2" id="KW-1003">Cell membrane</keyword>
<feature type="transmembrane region" description="Helical" evidence="6">
    <location>
        <begin position="164"/>
        <end position="187"/>
    </location>
</feature>
<evidence type="ECO:0000256" key="1">
    <source>
        <dbReference type="ARBA" id="ARBA00004651"/>
    </source>
</evidence>
<dbReference type="EMBL" id="DSPX01000159">
    <property type="protein sequence ID" value="HGG02033.1"/>
    <property type="molecule type" value="Genomic_DNA"/>
</dbReference>
<dbReference type="Pfam" id="PF00924">
    <property type="entry name" value="MS_channel_2nd"/>
    <property type="match status" value="1"/>
</dbReference>
<evidence type="ECO:0000313" key="8">
    <source>
        <dbReference type="EMBL" id="HGG02033.1"/>
    </source>
</evidence>
<reference evidence="8" key="1">
    <citation type="journal article" date="2020" name="mSystems">
        <title>Genome- and Community-Level Interaction Insights into Carbon Utilization and Element Cycling Functions of Hydrothermarchaeota in Hydrothermal Sediment.</title>
        <authorList>
            <person name="Zhou Z."/>
            <person name="Liu Y."/>
            <person name="Xu W."/>
            <person name="Pan J."/>
            <person name="Luo Z.H."/>
            <person name="Li M."/>
        </authorList>
    </citation>
    <scope>NUCLEOTIDE SEQUENCE [LARGE SCALE GENOMIC DNA]</scope>
    <source>
        <strain evidence="8">SpSt-374</strain>
    </source>
</reference>
<dbReference type="InterPro" id="IPR023408">
    <property type="entry name" value="MscS_beta-dom_sf"/>
</dbReference>
<evidence type="ECO:0000256" key="6">
    <source>
        <dbReference type="SAM" id="Phobius"/>
    </source>
</evidence>
<dbReference type="InterPro" id="IPR006685">
    <property type="entry name" value="MscS_channel_2nd"/>
</dbReference>
<evidence type="ECO:0000256" key="2">
    <source>
        <dbReference type="ARBA" id="ARBA00022475"/>
    </source>
</evidence>
<dbReference type="PANTHER" id="PTHR30566:SF5">
    <property type="entry name" value="MECHANOSENSITIVE ION CHANNEL PROTEIN 1, MITOCHONDRIAL-RELATED"/>
    <property type="match status" value="1"/>
</dbReference>
<accession>A0A7C3VIE1</accession>
<keyword evidence="3 6" id="KW-0812">Transmembrane</keyword>
<dbReference type="InterPro" id="IPR010920">
    <property type="entry name" value="LSM_dom_sf"/>
</dbReference>
<dbReference type="PANTHER" id="PTHR30566">
    <property type="entry name" value="YNAI-RELATED MECHANOSENSITIVE ION CHANNEL"/>
    <property type="match status" value="1"/>
</dbReference>
<feature type="domain" description="Mechanosensitive ion channel MscS" evidence="7">
    <location>
        <begin position="189"/>
        <end position="258"/>
    </location>
</feature>
<comment type="caution">
    <text evidence="8">The sequence shown here is derived from an EMBL/GenBank/DDBJ whole genome shotgun (WGS) entry which is preliminary data.</text>
</comment>
<dbReference type="GO" id="GO:0055085">
    <property type="term" value="P:transmembrane transport"/>
    <property type="evidence" value="ECO:0007669"/>
    <property type="project" value="InterPro"/>
</dbReference>
<feature type="transmembrane region" description="Helical" evidence="6">
    <location>
        <begin position="20"/>
        <end position="44"/>
    </location>
</feature>
<proteinExistence type="predicted"/>
<keyword evidence="4 6" id="KW-1133">Transmembrane helix</keyword>
<comment type="subcellular location">
    <subcellularLocation>
        <location evidence="1">Cell membrane</location>
        <topology evidence="1">Multi-pass membrane protein</topology>
    </subcellularLocation>
</comment>
<dbReference type="SUPFAM" id="SSF82689">
    <property type="entry name" value="Mechanosensitive channel protein MscS (YggB), C-terminal domain"/>
    <property type="match status" value="1"/>
</dbReference>
<organism evidence="8">
    <name type="scientific">Planktothricoides sp. SpSt-374</name>
    <dbReference type="NCBI Taxonomy" id="2282167"/>
    <lineage>
        <taxon>Bacteria</taxon>
        <taxon>Bacillati</taxon>
        <taxon>Cyanobacteriota</taxon>
        <taxon>Cyanophyceae</taxon>
        <taxon>Oscillatoriophycideae</taxon>
        <taxon>Oscillatoriales</taxon>
        <taxon>Oscillatoriaceae</taxon>
        <taxon>Planktothricoides</taxon>
    </lineage>
</organism>
<evidence type="ECO:0000256" key="3">
    <source>
        <dbReference type="ARBA" id="ARBA00022692"/>
    </source>
</evidence>
<dbReference type="SUPFAM" id="SSF50182">
    <property type="entry name" value="Sm-like ribonucleoproteins"/>
    <property type="match status" value="1"/>
</dbReference>
<dbReference type="AlphaFoldDB" id="A0A7C3VIE1"/>
<dbReference type="GO" id="GO:0005886">
    <property type="term" value="C:plasma membrane"/>
    <property type="evidence" value="ECO:0007669"/>
    <property type="project" value="UniProtKB-SubCell"/>
</dbReference>
<feature type="transmembrane region" description="Helical" evidence="6">
    <location>
        <begin position="97"/>
        <end position="118"/>
    </location>
</feature>
<evidence type="ECO:0000256" key="5">
    <source>
        <dbReference type="ARBA" id="ARBA00023136"/>
    </source>
</evidence>
<dbReference type="Gene3D" id="2.30.30.60">
    <property type="match status" value="1"/>
</dbReference>
<name>A0A7C3VIE1_9CYAN</name>
<feature type="transmembrane region" description="Helical" evidence="6">
    <location>
        <begin position="70"/>
        <end position="91"/>
    </location>
</feature>
<gene>
    <name evidence="8" type="ORF">ENR15_15670</name>
</gene>
<evidence type="ECO:0000259" key="7">
    <source>
        <dbReference type="Pfam" id="PF00924"/>
    </source>
</evidence>
<sequence>MLEIWNAITAHLSILNIPPAQIILVIAILLVTIVLRGLFLQIIIKRIEAWTSRTNTNLDDELVALLKQPLGWLILLGGLWLIQLVIAGHLTPEVNKAITGLIDLGLVGTIALIVYRAAPLLGVFLSQLSARTKTEIDDIIVPYLPLFFRTIATVIFLLKAGEILLGASATALLGLIGGAGITFGLLFKDILSDWFATIVIYSDKLYHPGDYLVVSGVDGVVQVVKIGIRSTKLRLVARDSIQSMPNSVMITGRVDNWTQNAGDTMSIGIPVILKIDNITSAQVARICQAIREIPQAHEFFNQKSVVWFSGFEGNARVINVRLFVNDVAFFFTGWDQLNLDILKILETEGIDHLQVYIRTDPQGYHNWQEGKN</sequence>
<evidence type="ECO:0000256" key="4">
    <source>
        <dbReference type="ARBA" id="ARBA00022989"/>
    </source>
</evidence>
<feature type="transmembrane region" description="Helical" evidence="6">
    <location>
        <begin position="139"/>
        <end position="158"/>
    </location>
</feature>
<dbReference type="InterPro" id="IPR011066">
    <property type="entry name" value="MscS_channel_C_sf"/>
</dbReference>